<reference evidence="1 2" key="1">
    <citation type="submission" date="2017-12" db="EMBL/GenBank/DDBJ databases">
        <title>Comparative genomics of Botrytis spp.</title>
        <authorList>
            <person name="Valero-Jimenez C.A."/>
            <person name="Tapia P."/>
            <person name="Veloso J."/>
            <person name="Silva-Moreno E."/>
            <person name="Staats M."/>
            <person name="Valdes J.H."/>
            <person name="Van Kan J.A.L."/>
        </authorList>
    </citation>
    <scope>NUCLEOTIDE SEQUENCE [LARGE SCALE GENOMIC DNA]</scope>
    <source>
        <strain evidence="1 2">Bt9001</strain>
    </source>
</reference>
<dbReference type="AlphaFoldDB" id="A0A4Z1ENY3"/>
<dbReference type="Proteomes" id="UP000297777">
    <property type="component" value="Unassembled WGS sequence"/>
</dbReference>
<accession>A0A4Z1ENY3</accession>
<evidence type="ECO:0000313" key="1">
    <source>
        <dbReference type="EMBL" id="TGO12452.1"/>
    </source>
</evidence>
<gene>
    <name evidence="1" type="ORF">BTUL_0088g00280</name>
</gene>
<dbReference type="EMBL" id="PQXH01000088">
    <property type="protein sequence ID" value="TGO12452.1"/>
    <property type="molecule type" value="Genomic_DNA"/>
</dbReference>
<evidence type="ECO:0000313" key="2">
    <source>
        <dbReference type="Proteomes" id="UP000297777"/>
    </source>
</evidence>
<comment type="caution">
    <text evidence="1">The sequence shown here is derived from an EMBL/GenBank/DDBJ whole genome shotgun (WGS) entry which is preliminary data.</text>
</comment>
<sequence length="109" mass="12578">MGIEDDASQLEWLLLKLEILAWAAWRRGIHSLDGHPPENVRIQISNDWLGLIVYPNQPRYLVTLRKSQIESVEPDYEYRITALSRSTRSQQTLSNQTFTKVAECSGVHQ</sequence>
<organism evidence="1 2">
    <name type="scientific">Botrytis tulipae</name>
    <dbReference type="NCBI Taxonomy" id="87230"/>
    <lineage>
        <taxon>Eukaryota</taxon>
        <taxon>Fungi</taxon>
        <taxon>Dikarya</taxon>
        <taxon>Ascomycota</taxon>
        <taxon>Pezizomycotina</taxon>
        <taxon>Leotiomycetes</taxon>
        <taxon>Helotiales</taxon>
        <taxon>Sclerotiniaceae</taxon>
        <taxon>Botrytis</taxon>
    </lineage>
</organism>
<proteinExistence type="predicted"/>
<keyword evidence="2" id="KW-1185">Reference proteome</keyword>
<protein>
    <submittedName>
        <fullName evidence="1">Uncharacterized protein</fullName>
    </submittedName>
</protein>
<name>A0A4Z1ENY3_9HELO</name>